<sequence length="141" mass="16532">MNKLSYQPLGFVLKFDPPIIGLLYHPIENKKVNKKKKKCYAIHLNNLIFLVEPEDIVEALFNEHQEFLDPDVVKPQQVYKLVLRLVAYRDHQLRNMQEMGEDMGDGYYEEEEEEMPAPQPKGKGAKAQAQQRRTNDNNRSF</sequence>
<evidence type="ECO:0000313" key="3">
    <source>
        <dbReference type="Proteomes" id="UP000692954"/>
    </source>
</evidence>
<comment type="caution">
    <text evidence="2">The sequence shown here is derived from an EMBL/GenBank/DDBJ whole genome shotgun (WGS) entry which is preliminary data.</text>
</comment>
<evidence type="ECO:0000313" key="2">
    <source>
        <dbReference type="EMBL" id="CAD8099852.1"/>
    </source>
</evidence>
<proteinExistence type="predicted"/>
<dbReference type="OrthoDB" id="297025at2759"/>
<keyword evidence="3" id="KW-1185">Reference proteome</keyword>
<feature type="compositionally biased region" description="Acidic residues" evidence="1">
    <location>
        <begin position="100"/>
        <end position="115"/>
    </location>
</feature>
<evidence type="ECO:0000256" key="1">
    <source>
        <dbReference type="SAM" id="MobiDB-lite"/>
    </source>
</evidence>
<dbReference type="AlphaFoldDB" id="A0A8S1P9S8"/>
<feature type="compositionally biased region" description="Polar residues" evidence="1">
    <location>
        <begin position="128"/>
        <end position="141"/>
    </location>
</feature>
<dbReference type="Proteomes" id="UP000692954">
    <property type="component" value="Unassembled WGS sequence"/>
</dbReference>
<dbReference type="EMBL" id="CAJJDN010000072">
    <property type="protein sequence ID" value="CAD8099852.1"/>
    <property type="molecule type" value="Genomic_DNA"/>
</dbReference>
<feature type="region of interest" description="Disordered" evidence="1">
    <location>
        <begin position="100"/>
        <end position="141"/>
    </location>
</feature>
<organism evidence="2 3">
    <name type="scientific">Paramecium sonneborni</name>
    <dbReference type="NCBI Taxonomy" id="65129"/>
    <lineage>
        <taxon>Eukaryota</taxon>
        <taxon>Sar</taxon>
        <taxon>Alveolata</taxon>
        <taxon>Ciliophora</taxon>
        <taxon>Intramacronucleata</taxon>
        <taxon>Oligohymenophorea</taxon>
        <taxon>Peniculida</taxon>
        <taxon>Parameciidae</taxon>
        <taxon>Paramecium</taxon>
    </lineage>
</organism>
<gene>
    <name evidence="2" type="ORF">PSON_ATCC_30995.1.T0720232</name>
</gene>
<protein>
    <submittedName>
        <fullName evidence="2">Uncharacterized protein</fullName>
    </submittedName>
</protein>
<accession>A0A8S1P9S8</accession>
<name>A0A8S1P9S8_9CILI</name>
<reference evidence="2" key="1">
    <citation type="submission" date="2021-01" db="EMBL/GenBank/DDBJ databases">
        <authorList>
            <consortium name="Genoscope - CEA"/>
            <person name="William W."/>
        </authorList>
    </citation>
    <scope>NUCLEOTIDE SEQUENCE</scope>
</reference>